<dbReference type="InterPro" id="IPR029058">
    <property type="entry name" value="AB_hydrolase_fold"/>
</dbReference>
<name>A0ABT1H696_9NOCA</name>
<evidence type="ECO:0000259" key="2">
    <source>
        <dbReference type="Pfam" id="PF00326"/>
    </source>
</evidence>
<dbReference type="InterPro" id="IPR001375">
    <property type="entry name" value="Peptidase_S9_cat"/>
</dbReference>
<gene>
    <name evidence="3" type="ORF">LX12_003956</name>
</gene>
<evidence type="ECO:0000256" key="1">
    <source>
        <dbReference type="ARBA" id="ARBA00022801"/>
    </source>
</evidence>
<evidence type="ECO:0000313" key="3">
    <source>
        <dbReference type="EMBL" id="MCP2162748.1"/>
    </source>
</evidence>
<dbReference type="InterPro" id="IPR050300">
    <property type="entry name" value="GDXG_lipolytic_enzyme"/>
</dbReference>
<keyword evidence="1 3" id="KW-0378">Hydrolase</keyword>
<keyword evidence="4" id="KW-1185">Reference proteome</keyword>
<proteinExistence type="predicted"/>
<sequence>MTTRVKVPYGPGESQFGHLYIPTPPTPDADGVLPPVRVVVLVHGGYWSTEFGLMVQTPVAKDLADRGVIVWNVEYRRAGEPGGGWPQSGYDVTNALLALDGPVRDAVPREMLAVVERDVAVVAHSAGGQLALWAVARIGARTRFLTISTVVAQAPASDLVSVGQRGHERLALFMGADYAATPHRYRDASPAHLDPFPAHVVVVSGEEDVAVPPALSAAYVEAVTGRGQSAELVRVPGEGHEAFLDPTSRVHRETLRRLGV</sequence>
<dbReference type="GO" id="GO:0016787">
    <property type="term" value="F:hydrolase activity"/>
    <property type="evidence" value="ECO:0007669"/>
    <property type="project" value="UniProtKB-KW"/>
</dbReference>
<dbReference type="EMBL" id="JAMTCG010000007">
    <property type="protein sequence ID" value="MCP2162748.1"/>
    <property type="molecule type" value="Genomic_DNA"/>
</dbReference>
<comment type="caution">
    <text evidence="3">The sequence shown here is derived from an EMBL/GenBank/DDBJ whole genome shotgun (WGS) entry which is preliminary data.</text>
</comment>
<feature type="domain" description="Peptidase S9 prolyl oligopeptidase catalytic" evidence="2">
    <location>
        <begin position="63"/>
        <end position="252"/>
    </location>
</feature>
<dbReference type="SUPFAM" id="SSF53474">
    <property type="entry name" value="alpha/beta-Hydrolases"/>
    <property type="match status" value="1"/>
</dbReference>
<dbReference type="PANTHER" id="PTHR48081">
    <property type="entry name" value="AB HYDROLASE SUPERFAMILY PROTEIN C4A8.06C"/>
    <property type="match status" value="1"/>
</dbReference>
<dbReference type="Pfam" id="PF00326">
    <property type="entry name" value="Peptidase_S9"/>
    <property type="match status" value="1"/>
</dbReference>
<protein>
    <submittedName>
        <fullName evidence="3">Alpha/beta hydrolase family protein</fullName>
    </submittedName>
</protein>
<organism evidence="3 4">
    <name type="scientific">Williamsia serinedens</name>
    <dbReference type="NCBI Taxonomy" id="391736"/>
    <lineage>
        <taxon>Bacteria</taxon>
        <taxon>Bacillati</taxon>
        <taxon>Actinomycetota</taxon>
        <taxon>Actinomycetes</taxon>
        <taxon>Mycobacteriales</taxon>
        <taxon>Nocardiaceae</taxon>
        <taxon>Williamsia</taxon>
    </lineage>
</organism>
<dbReference type="RefSeq" id="WP_253656299.1">
    <property type="nucleotide sequence ID" value="NZ_BAAAOE010000002.1"/>
</dbReference>
<dbReference type="Proteomes" id="UP001205740">
    <property type="component" value="Unassembled WGS sequence"/>
</dbReference>
<reference evidence="3 4" key="1">
    <citation type="submission" date="2022-06" db="EMBL/GenBank/DDBJ databases">
        <title>Genomic Encyclopedia of Archaeal and Bacterial Type Strains, Phase II (KMG-II): from individual species to whole genera.</title>
        <authorList>
            <person name="Goeker M."/>
        </authorList>
    </citation>
    <scope>NUCLEOTIDE SEQUENCE [LARGE SCALE GENOMIC DNA]</scope>
    <source>
        <strain evidence="3 4">DSM 45037</strain>
    </source>
</reference>
<evidence type="ECO:0000313" key="4">
    <source>
        <dbReference type="Proteomes" id="UP001205740"/>
    </source>
</evidence>
<accession>A0ABT1H696</accession>
<dbReference type="PANTHER" id="PTHR48081:SF33">
    <property type="entry name" value="KYNURENINE FORMAMIDASE"/>
    <property type="match status" value="1"/>
</dbReference>
<dbReference type="Gene3D" id="3.40.50.1820">
    <property type="entry name" value="alpha/beta hydrolase"/>
    <property type="match status" value="1"/>
</dbReference>